<evidence type="ECO:0000256" key="1">
    <source>
        <dbReference type="SAM" id="Coils"/>
    </source>
</evidence>
<evidence type="ECO:0000313" key="4">
    <source>
        <dbReference type="Proteomes" id="UP000051952"/>
    </source>
</evidence>
<protein>
    <submittedName>
        <fullName evidence="3">Uncharacterized protein</fullName>
    </submittedName>
</protein>
<dbReference type="Proteomes" id="UP000051952">
    <property type="component" value="Unassembled WGS sequence"/>
</dbReference>
<name>A0A0S4IQK4_BODSA</name>
<keyword evidence="1" id="KW-0175">Coiled coil</keyword>
<feature type="region of interest" description="Disordered" evidence="2">
    <location>
        <begin position="82"/>
        <end position="105"/>
    </location>
</feature>
<evidence type="ECO:0000256" key="2">
    <source>
        <dbReference type="SAM" id="MobiDB-lite"/>
    </source>
</evidence>
<gene>
    <name evidence="3" type="ORF">BSAL_61040</name>
</gene>
<dbReference type="EMBL" id="CYKH01000286">
    <property type="protein sequence ID" value="CUF28581.1"/>
    <property type="molecule type" value="Genomic_DNA"/>
</dbReference>
<accession>A0A0S4IQK4</accession>
<evidence type="ECO:0000313" key="3">
    <source>
        <dbReference type="EMBL" id="CUF28581.1"/>
    </source>
</evidence>
<organism evidence="3 4">
    <name type="scientific">Bodo saltans</name>
    <name type="common">Flagellated protozoan</name>
    <dbReference type="NCBI Taxonomy" id="75058"/>
    <lineage>
        <taxon>Eukaryota</taxon>
        <taxon>Discoba</taxon>
        <taxon>Euglenozoa</taxon>
        <taxon>Kinetoplastea</taxon>
        <taxon>Metakinetoplastina</taxon>
        <taxon>Eubodonida</taxon>
        <taxon>Bodonidae</taxon>
        <taxon>Bodo</taxon>
    </lineage>
</organism>
<proteinExistence type="predicted"/>
<feature type="coiled-coil region" evidence="1">
    <location>
        <begin position="164"/>
        <end position="212"/>
    </location>
</feature>
<sequence>MIHKLTVRKSRHPWSDPVLFPRLLPQLRDEGTESRLRLLPHDALFSSALESRPFISFHTDFCPKDVGKNYRSMLRSTRLLRAPHQPQSSELGPPSNEAAKANGVARQRTELKVNLLDAQKKTAECDTMKQELVTMKAELNAMRAVQHCKPCPPGFDEDTFAFFVRQLKKDEDRFDEDVRNKEKRIYTQQDDLRDKERRIDDLQKAIGDELQRTSAQPADNSKAGSWYGEILGLMKAPFADPQAAFDVLSPHRRSSHRDPVELSNVKWFNDLAIIERVTTGVELLMDGFGVAVDKSTSPLMCVLGAAGQGKTDTLRQIQRNRVVQSKILKTINSHKNWKYLPPHTASDSSPPENDIKTPRERGMTCKHVVPIFASFHQDSTYASAFEPKVESALCNRLLSEYLQLAAFDVKLSPRFDNITMSELTEFIRQHEASKRGCLSDEICIVVLIDEVRRVVDGVERVPGEVLDSSDRMTALLNAVGSAQQRALKDSALTFAVVTSLDVNGIHESVTRMSKRSLHSIPLIPCSSANIDELIKMWIDNAVNKGVMGKVSEQDMHSLLLWPAHATGGHFRSLKELWEFFQKNGTAPSPGSRQAVTAAYVLDVIARQLSSPSLHMKETDKIGSDFLQTKSESQTLYNVAMSNEHGVFYRDMNAEKGTVSPCVASRGLSDRLPFEGDTVVAQNVVSLWADVFIKLSAPKEVVMKGWETAMPLLEVIAATLIREVNGSKPVALEDVWRGVFVRHWKDAKDVTLFYKASCSDCNNVWREGAAKPTIVNDDDALRKACTSEVATLCMAKTSNYEAIEGVHTFLEMKSGAKIHSVPVVMQMKTTKKLSGPGLCGWAKDAHECAKGRLKQERDLYYVVLYCSSSFGGEGDRWPSDIPEGTIIIERKALGNLLKPFGMTPLLQTMTLI</sequence>
<dbReference type="VEuPathDB" id="TriTrypDB:BSAL_61040"/>
<dbReference type="AlphaFoldDB" id="A0A0S4IQK4"/>
<reference evidence="4" key="1">
    <citation type="submission" date="2015-09" db="EMBL/GenBank/DDBJ databases">
        <authorList>
            <consortium name="Pathogen Informatics"/>
        </authorList>
    </citation>
    <scope>NUCLEOTIDE SEQUENCE [LARGE SCALE GENOMIC DNA]</scope>
    <source>
        <strain evidence="4">Lake Konstanz</strain>
    </source>
</reference>
<keyword evidence="4" id="KW-1185">Reference proteome</keyword>